<feature type="region of interest" description="Disordered" evidence="7">
    <location>
        <begin position="555"/>
        <end position="599"/>
    </location>
</feature>
<dbReference type="PANTHER" id="PTHR13179:SF8">
    <property type="entry name" value="GATOR COMPLEX PROTEIN DEPDC5"/>
    <property type="match status" value="1"/>
</dbReference>
<dbReference type="InterPro" id="IPR000591">
    <property type="entry name" value="DEP_dom"/>
</dbReference>
<dbReference type="Pfam" id="PF12257">
    <property type="entry name" value="IML1"/>
    <property type="match status" value="1"/>
</dbReference>
<dbReference type="InterPro" id="IPR000326">
    <property type="entry name" value="PAP2/HPO"/>
</dbReference>
<dbReference type="InterPro" id="IPR045838">
    <property type="entry name" value="DEPDC5_CTD"/>
</dbReference>
<dbReference type="PROSITE" id="PS50186">
    <property type="entry name" value="DEP"/>
    <property type="match status" value="1"/>
</dbReference>
<evidence type="ECO:0000256" key="5">
    <source>
        <dbReference type="ARBA" id="ARBA00022554"/>
    </source>
</evidence>
<dbReference type="Pfam" id="PF24438">
    <property type="entry name" value="IML1_N_fung"/>
    <property type="match status" value="1"/>
</dbReference>
<sequence>MPRYAGAPSGGTSRARALHLSTPVSGDYDEEEEESVPASAVNMRPILLWTHDPPNFSQHDFVMNPAISLPNESDTELLMLMSAATFEEREAALTLGKDPMTLDTTHTLVFRAKQALADAAVVARQPQLQLSVSRSIASLCHLSNRSQAVIMRTPREHHVITHMELYFRDQYMGRADMWRLALSRIDSCVYIGQVVSLPTGLRAKIGRLFVHKHSVLSGYVDTSTKPIFRSESARCTIFIQMSKEMWEFDERGELYYEKVLHGFLPDMLRRWKVIGTNHVVSLVLFTRVLYDESEKAHLDGLPLQCTSSGEWYVDYYKVVLDLDSLTQWPAVMRILKEEFYHFQHDILLRPLSPGADIDRRRLLGRFASAYQGNLLEAVNMELNSSNKHYIDRDLTRTGFLLIVLTAGTGHFYADKALLRLTTQRMFDQAISMDLVCLSQMPLHTVPLFHHISTEPTKHSPSHDPLFQDATPRGSKYTYYSMPYWINCSFYQADQSHLRRRHRFVPRCRMNDIHLLELLGARKQNITLPYLLLPHASLPTASGSHAREQHDRDQFAPLHGMPLAPPPWPPDLPADAPRPASRPATRRSHVSSTPSLSSAVSGQAVHRLPYQQAVGKAAPVVGETATTLLAVRSSASSRFLVPATMSDMLFRPPSWRSLLPWQRPAKISRGQSTTSGNASRVLNAVLRPSNTKSAPTLIEHCTRAASHVVADTPKLDDESDVTQPKRSPDAPRTLAVGPHTSHTSQHALLLRWQHVFLERANKHTVKWWSMSSPACLPLTTRYLPHARELATSWHEYPYTVSVHSDTSSIMLKRGASSSSPALRMLREMCAQRLSQGFQLVERPVLLPNVASPHHVVVRYPTELLRPGNFADGEPIYLSTMNQVHCITYNHQAGMIHVTRYIHKIPYDTTPTTYRCCVWPRAQVGYNPIDVHFQYPDPHAYNWAYLDSIIAGYEDTFTESLLYWRARFVVVPSEHPPNRILARTGEYLNDEEVRLAGMDRLADLFARAEHFHDNESLRFLPTTLDPSCSMRDESFLCALTEMHDELERQRSHKDRAPMRDVASRSLAQLADDMLAASAELKIHSRQWHNVWYSDTFTGADLVTWLCRSFSDVHTRDEAVHLASRLQQAGHITHVLGVHGFMDGHYFYRLTRLRQDLKASNAPMATSSSSMNKRKERRRVPLSRRMLIDVDPDRRSSRSEVAILHHDLAHNAENGFNFQIHWLGATARLIDDLVQTWTRTVERYGLRLVEAPIGQIKDVGLHNPFQAPVPIPLVLNPPTQDMYRLTLERIHSTRTVHAPCEPTDQLESWITRHVFGRDPKHTDHLFETALLRHFGFVLDQEAQSHFPSDIEFHYSSRPNNFDYTQFVHRSGVAFVQMIGGPSGFLWLDNRLFNPRAHFIRGLSGGIKSKRAPPPDADHVRCTFQHMCQDRDALASFYDRVWGVLRRFALLSFAKVDADDDSLMSGAPAAQAPKREPWYRQTWLAVLAAAQRLSFSVSPRDNLKKLAAYKMSKQDRFKYGFMLPIAVFSMVIMAEPSFPYKLIIPLLYILVLCIPLTSQLFLPAAPILLWLLLFYSCRFIEVSARPHIWVSVLPTLETIWYGANISDILTRFGHPVLDILAWIPYGVVHFMAPFIVAAFLFVFAPEGSVKVFSNAFGFMNLIGVIIQIAFPCAPPWYELREGLTPANYSMRGSPAGLARIDAIFGGFGYTMAFSGAPVVFGAFPSLHAATATCEALFLSYFFPIKIKIGSLRFDARALYWTYCFWLYWSTMYLMHHYLIDLVAGGCLATFSFYFFRTEEVRNAMERREAMMEQAERAERGEPEDDEFKLENLPSASNTTTDDPLFTIDEGDVERALTDTDPQPALESQNSGMTRPAVATSASLR</sequence>
<feature type="transmembrane region" description="Helical" evidence="8">
    <location>
        <begin position="1542"/>
        <end position="1571"/>
    </location>
</feature>
<proteinExistence type="inferred from homology"/>
<evidence type="ECO:0000259" key="9">
    <source>
        <dbReference type="PROSITE" id="PS50186"/>
    </source>
</evidence>
<keyword evidence="8" id="KW-0812">Transmembrane</keyword>
<keyword evidence="6 8" id="KW-0472">Membrane</keyword>
<feature type="region of interest" description="Disordered" evidence="7">
    <location>
        <begin position="1"/>
        <end position="35"/>
    </location>
</feature>
<dbReference type="PANTHER" id="PTHR13179">
    <property type="entry name" value="DEP DOMAIN CONTAINING PROTEIN 5"/>
    <property type="match status" value="1"/>
</dbReference>
<dbReference type="SMART" id="SM00014">
    <property type="entry name" value="acidPPc"/>
    <property type="match status" value="1"/>
</dbReference>
<evidence type="ECO:0000313" key="11">
    <source>
        <dbReference type="Proteomes" id="UP001217582"/>
    </source>
</evidence>
<dbReference type="GO" id="GO:1904262">
    <property type="term" value="P:negative regulation of TORC1 signaling"/>
    <property type="evidence" value="ECO:0007669"/>
    <property type="project" value="TreeGrafter"/>
</dbReference>
<dbReference type="GO" id="GO:1990130">
    <property type="term" value="C:GATOR1 complex"/>
    <property type="evidence" value="ECO:0007669"/>
    <property type="project" value="TreeGrafter"/>
</dbReference>
<evidence type="ECO:0000256" key="2">
    <source>
        <dbReference type="ARBA" id="ARBA00005643"/>
    </source>
</evidence>
<dbReference type="SUPFAM" id="SSF46785">
    <property type="entry name" value="Winged helix' DNA-binding domain"/>
    <property type="match status" value="1"/>
</dbReference>
<feature type="compositionally biased region" description="Low complexity" evidence="7">
    <location>
        <begin position="589"/>
        <end position="599"/>
    </location>
</feature>
<evidence type="ECO:0000256" key="1">
    <source>
        <dbReference type="ARBA" id="ARBA00004148"/>
    </source>
</evidence>
<evidence type="ECO:0000256" key="8">
    <source>
        <dbReference type="SAM" id="Phobius"/>
    </source>
</evidence>
<dbReference type="InterPro" id="IPR036390">
    <property type="entry name" value="WH_DNA-bd_sf"/>
</dbReference>
<feature type="domain" description="DEP" evidence="9">
    <location>
        <begin position="1074"/>
        <end position="1149"/>
    </location>
</feature>
<dbReference type="GO" id="GO:0005096">
    <property type="term" value="F:GTPase activator activity"/>
    <property type="evidence" value="ECO:0007669"/>
    <property type="project" value="InterPro"/>
</dbReference>
<dbReference type="Gene3D" id="1.20.144.10">
    <property type="entry name" value="Phosphatidic acid phosphatase type 2/haloperoxidase"/>
    <property type="match status" value="1"/>
</dbReference>
<dbReference type="InterPro" id="IPR036388">
    <property type="entry name" value="WH-like_DNA-bd_sf"/>
</dbReference>
<evidence type="ECO:0000256" key="7">
    <source>
        <dbReference type="SAM" id="MobiDB-lite"/>
    </source>
</evidence>
<feature type="transmembrane region" description="Helical" evidence="8">
    <location>
        <begin position="1512"/>
        <end position="1530"/>
    </location>
</feature>
<dbReference type="Pfam" id="PF14378">
    <property type="entry name" value="PAP2_3"/>
    <property type="match status" value="1"/>
</dbReference>
<dbReference type="InterPro" id="IPR048255">
    <property type="entry name" value="IML1_N"/>
</dbReference>
<dbReference type="Proteomes" id="UP001217582">
    <property type="component" value="Chromosome 2"/>
</dbReference>
<dbReference type="Pfam" id="PF00610">
    <property type="entry name" value="DEP"/>
    <property type="match status" value="1"/>
</dbReference>
<reference evidence="10 11" key="1">
    <citation type="submission" date="2023-03" db="EMBL/GenBank/DDBJ databases">
        <title>Mating type loci evolution in Malassezia.</title>
        <authorList>
            <person name="Coelho M.A."/>
        </authorList>
    </citation>
    <scope>NUCLEOTIDE SEQUENCE [LARGE SCALE GENOMIC DNA]</scope>
    <source>
        <strain evidence="10 11">CBS 13387</strain>
    </source>
</reference>
<comment type="similarity">
    <text evidence="2">Belongs to the IML1 family.</text>
</comment>
<protein>
    <recommendedName>
        <fullName evidence="3">Vacuolar membrane-associated protein IML1</fullName>
    </recommendedName>
    <alternativeName>
        <fullName evidence="4">Vacuolar membrane-associated protein iml1</fullName>
    </alternativeName>
</protein>
<dbReference type="InterPro" id="IPR027244">
    <property type="entry name" value="IML1"/>
</dbReference>
<gene>
    <name evidence="10" type="primary">IML1</name>
    <name evidence="10" type="ORF">MARU1_001203</name>
</gene>
<dbReference type="GO" id="GO:0005774">
    <property type="term" value="C:vacuolar membrane"/>
    <property type="evidence" value="ECO:0007669"/>
    <property type="project" value="UniProtKB-SubCell"/>
</dbReference>
<feature type="region of interest" description="Disordered" evidence="7">
    <location>
        <begin position="708"/>
        <end position="740"/>
    </location>
</feature>
<dbReference type="CDD" id="cd03386">
    <property type="entry name" value="PAP2_Aur1_like"/>
    <property type="match status" value="1"/>
</dbReference>
<feature type="transmembrane region" description="Helical" evidence="8">
    <location>
        <begin position="1772"/>
        <end position="1791"/>
    </location>
</feature>
<dbReference type="GO" id="GO:0010508">
    <property type="term" value="P:positive regulation of autophagy"/>
    <property type="evidence" value="ECO:0007669"/>
    <property type="project" value="TreeGrafter"/>
</dbReference>
<feature type="transmembrane region" description="Helical" evidence="8">
    <location>
        <begin position="1619"/>
        <end position="1640"/>
    </location>
</feature>
<feature type="region of interest" description="Disordered" evidence="7">
    <location>
        <begin position="1805"/>
        <end position="1880"/>
    </location>
</feature>
<organism evidence="10 11">
    <name type="scientific">Malassezia arunalokei</name>
    <dbReference type="NCBI Taxonomy" id="1514897"/>
    <lineage>
        <taxon>Eukaryota</taxon>
        <taxon>Fungi</taxon>
        <taxon>Dikarya</taxon>
        <taxon>Basidiomycota</taxon>
        <taxon>Ustilaginomycotina</taxon>
        <taxon>Malasseziomycetes</taxon>
        <taxon>Malasseziales</taxon>
        <taxon>Malasseziaceae</taxon>
        <taxon>Malassezia</taxon>
    </lineage>
</organism>
<dbReference type="SUPFAM" id="SSF48317">
    <property type="entry name" value="Acid phosphatase/Vanadium-dependent haloperoxidase"/>
    <property type="match status" value="1"/>
</dbReference>
<evidence type="ECO:0000313" key="10">
    <source>
        <dbReference type="EMBL" id="WFD15188.1"/>
    </source>
</evidence>
<dbReference type="SMART" id="SM00049">
    <property type="entry name" value="DEP"/>
    <property type="match status" value="1"/>
</dbReference>
<feature type="transmembrane region" description="Helical" evidence="8">
    <location>
        <begin position="1583"/>
        <end position="1599"/>
    </location>
</feature>
<evidence type="ECO:0000256" key="6">
    <source>
        <dbReference type="ARBA" id="ARBA00023136"/>
    </source>
</evidence>
<dbReference type="Pfam" id="PF19418">
    <property type="entry name" value="DEPDC5_CTD"/>
    <property type="match status" value="1"/>
</dbReference>
<dbReference type="GO" id="GO:0035556">
    <property type="term" value="P:intracellular signal transduction"/>
    <property type="evidence" value="ECO:0007669"/>
    <property type="project" value="InterPro"/>
</dbReference>
<dbReference type="InterPro" id="IPR026841">
    <property type="entry name" value="Aur1/Ipt1"/>
</dbReference>
<name>A0AAJ6CM28_9BASI</name>
<dbReference type="InterPro" id="IPR057068">
    <property type="entry name" value="IML1_N_fung"/>
</dbReference>
<keyword evidence="8" id="KW-1133">Transmembrane helix</keyword>
<feature type="compositionally biased region" description="Low complexity" evidence="7">
    <location>
        <begin position="572"/>
        <end position="582"/>
    </location>
</feature>
<comment type="subcellular location">
    <subcellularLocation>
        <location evidence="1">Vacuole membrane</location>
        <topology evidence="1">Peripheral membrane protein</topology>
    </subcellularLocation>
</comment>
<dbReference type="Gene3D" id="1.10.10.10">
    <property type="entry name" value="Winged helix-like DNA-binding domain superfamily/Winged helix DNA-binding domain"/>
    <property type="match status" value="1"/>
</dbReference>
<dbReference type="EMBL" id="CP119917">
    <property type="protein sequence ID" value="WFD15188.1"/>
    <property type="molecule type" value="Genomic_DNA"/>
</dbReference>
<keyword evidence="11" id="KW-1185">Reference proteome</keyword>
<feature type="compositionally biased region" description="Pro residues" evidence="7">
    <location>
        <begin position="562"/>
        <end position="571"/>
    </location>
</feature>
<feature type="transmembrane region" description="Helical" evidence="8">
    <location>
        <begin position="1647"/>
        <end position="1666"/>
    </location>
</feature>
<dbReference type="InterPro" id="IPR036938">
    <property type="entry name" value="PAP2/HPO_sf"/>
</dbReference>
<evidence type="ECO:0000256" key="3">
    <source>
        <dbReference type="ARBA" id="ARBA00018529"/>
    </source>
</evidence>
<evidence type="ECO:0000256" key="4">
    <source>
        <dbReference type="ARBA" id="ARBA00021881"/>
    </source>
</evidence>
<accession>A0AAJ6CM28</accession>
<keyword evidence="5" id="KW-0926">Vacuole</keyword>
<feature type="compositionally biased region" description="Basic and acidic residues" evidence="7">
    <location>
        <begin position="1805"/>
        <end position="1816"/>
    </location>
</feature>